<keyword evidence="1" id="KW-0812">Transmembrane</keyword>
<feature type="chain" id="PRO_5027013706" evidence="2">
    <location>
        <begin position="21"/>
        <end position="182"/>
    </location>
</feature>
<protein>
    <submittedName>
        <fullName evidence="3">Uncharacterized protein</fullName>
    </submittedName>
</protein>
<proteinExistence type="predicted"/>
<keyword evidence="1" id="KW-1133">Transmembrane helix</keyword>
<dbReference type="Proteomes" id="UP000502756">
    <property type="component" value="Chromosome"/>
</dbReference>
<feature type="signal peptide" evidence="2">
    <location>
        <begin position="1"/>
        <end position="20"/>
    </location>
</feature>
<dbReference type="RefSeq" id="WP_171738105.1">
    <property type="nucleotide sequence ID" value="NZ_CP053435.1"/>
</dbReference>
<accession>A0A6M5Y5A4</accession>
<evidence type="ECO:0000313" key="3">
    <source>
        <dbReference type="EMBL" id="QJW88273.1"/>
    </source>
</evidence>
<evidence type="ECO:0000313" key="4">
    <source>
        <dbReference type="Proteomes" id="UP000502756"/>
    </source>
</evidence>
<feature type="transmembrane region" description="Helical" evidence="1">
    <location>
        <begin position="115"/>
        <end position="135"/>
    </location>
</feature>
<dbReference type="AlphaFoldDB" id="A0A6M5Y5A4"/>
<keyword evidence="4" id="KW-1185">Reference proteome</keyword>
<reference evidence="3 4" key="1">
    <citation type="submission" date="2020-05" db="EMBL/GenBank/DDBJ databases">
        <title>Genome sequencing of Spirosoma sp. TS118.</title>
        <authorList>
            <person name="Lee J.-H."/>
            <person name="Jeong S."/>
            <person name="Zhao L."/>
            <person name="Jung J.-H."/>
            <person name="Kim M.-K."/>
            <person name="Lim S."/>
        </authorList>
    </citation>
    <scope>NUCLEOTIDE SEQUENCE [LARGE SCALE GENOMIC DNA]</scope>
    <source>
        <strain evidence="3 4">TS118</strain>
    </source>
</reference>
<gene>
    <name evidence="3" type="ORF">HNV11_02215</name>
</gene>
<sequence>MRPVVFIWLFLLTAVTAALAQKPSVEVYKVKVVMQGGPRLRGTLADVSETDVTINGEGTGWYQPTRNIPLSGVKKVVLRRRNRQRSPVQGAILGGLLLGYTVVRSSQKNGFRSPVLYGLNLTLAVAGGAGLGAVLGNHLGPNSRKVIRPRGRDGEQVSENLRRQLEPFTYAYQLDVLNRVRP</sequence>
<evidence type="ECO:0000256" key="1">
    <source>
        <dbReference type="SAM" id="Phobius"/>
    </source>
</evidence>
<keyword evidence="2" id="KW-0732">Signal</keyword>
<feature type="transmembrane region" description="Helical" evidence="1">
    <location>
        <begin position="86"/>
        <end position="103"/>
    </location>
</feature>
<dbReference type="KEGG" id="stae:HNV11_02215"/>
<keyword evidence="1" id="KW-0472">Membrane</keyword>
<name>A0A6M5Y5A4_9BACT</name>
<organism evidence="3 4">
    <name type="scientific">Spirosoma taeanense</name>
    <dbReference type="NCBI Taxonomy" id="2735870"/>
    <lineage>
        <taxon>Bacteria</taxon>
        <taxon>Pseudomonadati</taxon>
        <taxon>Bacteroidota</taxon>
        <taxon>Cytophagia</taxon>
        <taxon>Cytophagales</taxon>
        <taxon>Cytophagaceae</taxon>
        <taxon>Spirosoma</taxon>
    </lineage>
</organism>
<dbReference type="EMBL" id="CP053435">
    <property type="protein sequence ID" value="QJW88273.1"/>
    <property type="molecule type" value="Genomic_DNA"/>
</dbReference>
<evidence type="ECO:0000256" key="2">
    <source>
        <dbReference type="SAM" id="SignalP"/>
    </source>
</evidence>